<gene>
    <name evidence="1" type="ORF">ACFOET_11340</name>
</gene>
<dbReference type="InterPro" id="IPR009799">
    <property type="entry name" value="EthD_dom"/>
</dbReference>
<dbReference type="RefSeq" id="WP_379022638.1">
    <property type="nucleotide sequence ID" value="NZ_JBHRTA010000035.1"/>
</dbReference>
<dbReference type="Proteomes" id="UP001595526">
    <property type="component" value="Unassembled WGS sequence"/>
</dbReference>
<dbReference type="PANTHER" id="PTHR40260">
    <property type="entry name" value="BLR8190 PROTEIN"/>
    <property type="match status" value="1"/>
</dbReference>
<reference evidence="2" key="1">
    <citation type="journal article" date="2019" name="Int. J. Syst. Evol. Microbiol.">
        <title>The Global Catalogue of Microorganisms (GCM) 10K type strain sequencing project: providing services to taxonomists for standard genome sequencing and annotation.</title>
        <authorList>
            <consortium name="The Broad Institute Genomics Platform"/>
            <consortium name="The Broad Institute Genome Sequencing Center for Infectious Disease"/>
            <person name="Wu L."/>
            <person name="Ma J."/>
        </authorList>
    </citation>
    <scope>NUCLEOTIDE SEQUENCE [LARGE SCALE GENOMIC DNA]</scope>
    <source>
        <strain evidence="2">KCTC 52416</strain>
    </source>
</reference>
<dbReference type="PANTHER" id="PTHR40260:SF2">
    <property type="entry name" value="BLR8190 PROTEIN"/>
    <property type="match status" value="1"/>
</dbReference>
<dbReference type="EMBL" id="JBHRTA010000035">
    <property type="protein sequence ID" value="MFC3198205.1"/>
    <property type="molecule type" value="Genomic_DNA"/>
</dbReference>
<organism evidence="1 2">
    <name type="scientific">Parapedobacter deserti</name>
    <dbReference type="NCBI Taxonomy" id="1912957"/>
    <lineage>
        <taxon>Bacteria</taxon>
        <taxon>Pseudomonadati</taxon>
        <taxon>Bacteroidota</taxon>
        <taxon>Sphingobacteriia</taxon>
        <taxon>Sphingobacteriales</taxon>
        <taxon>Sphingobacteriaceae</taxon>
        <taxon>Parapedobacter</taxon>
    </lineage>
</organism>
<dbReference type="InterPro" id="IPR011008">
    <property type="entry name" value="Dimeric_a/b-barrel"/>
</dbReference>
<dbReference type="Gene3D" id="3.30.70.100">
    <property type="match status" value="1"/>
</dbReference>
<proteinExistence type="predicted"/>
<dbReference type="SUPFAM" id="SSF54909">
    <property type="entry name" value="Dimeric alpha+beta barrel"/>
    <property type="match status" value="1"/>
</dbReference>
<comment type="caution">
    <text evidence="1">The sequence shown here is derived from an EMBL/GenBank/DDBJ whole genome shotgun (WGS) entry which is preliminary data.</text>
</comment>
<evidence type="ECO:0000313" key="1">
    <source>
        <dbReference type="EMBL" id="MFC3198205.1"/>
    </source>
</evidence>
<keyword evidence="2" id="KW-1185">Reference proteome</keyword>
<evidence type="ECO:0000313" key="2">
    <source>
        <dbReference type="Proteomes" id="UP001595526"/>
    </source>
</evidence>
<dbReference type="NCBIfam" id="TIGR02118">
    <property type="entry name" value="EthD family reductase"/>
    <property type="match status" value="1"/>
</dbReference>
<protein>
    <submittedName>
        <fullName evidence="1">EthD family reductase</fullName>
    </submittedName>
</protein>
<sequence length="147" mass="16734">MIAIQGSILLFLALVGCETGRPKFADAPRIGMFRVSVLYPNGEGKTFDFEYYEKKHMPMVASFLGENLTLYEVEKGVLGRTSGEKPSFLAIGYFYIDDINEYNKAIAQNRDTIINDFNNYTNIQPIIQISQIRKVVHNDAKRTKNEN</sequence>
<name>A0ABV7JMT4_9SPHI</name>
<accession>A0ABV7JMT4</accession>